<feature type="compositionally biased region" description="Basic and acidic residues" evidence="1">
    <location>
        <begin position="244"/>
        <end position="255"/>
    </location>
</feature>
<evidence type="ECO:0000256" key="1">
    <source>
        <dbReference type="SAM" id="MobiDB-lite"/>
    </source>
</evidence>
<organism evidence="3 4">
    <name type="scientific">Protomyces lactucae-debilis</name>
    <dbReference type="NCBI Taxonomy" id="2754530"/>
    <lineage>
        <taxon>Eukaryota</taxon>
        <taxon>Fungi</taxon>
        <taxon>Dikarya</taxon>
        <taxon>Ascomycota</taxon>
        <taxon>Taphrinomycotina</taxon>
        <taxon>Taphrinomycetes</taxon>
        <taxon>Taphrinales</taxon>
        <taxon>Protomycetaceae</taxon>
        <taxon>Protomyces</taxon>
    </lineage>
</organism>
<sequence length="261" mass="27349">MLSSMETILPPSPPQSPSSIDENATLTSIMSTLRLEANSISLLASRISLSKELQSNFIQAVALLNGANKVVVTGVGKSGIIARKAVAMLRSLAIVAVFLDATDALHGDLGLVQPGDVVLMLSNSGKTAELLQLIPHLKQRPETTLIALCSEKGSPLGQACDCWIDTSVPSEATHQFPAPTCSTTLTLAVVDSLCIAAAEHRRLDQQAFKFNHPGGAIGSKLEEDAKVCACQANAPTPAVSPEDAPSKVDGRHLEPEPMALS</sequence>
<dbReference type="Pfam" id="PF01380">
    <property type="entry name" value="SIS"/>
    <property type="match status" value="1"/>
</dbReference>
<protein>
    <recommendedName>
        <fullName evidence="2">SIS domain-containing protein</fullName>
    </recommendedName>
</protein>
<dbReference type="GO" id="GO:1901135">
    <property type="term" value="P:carbohydrate derivative metabolic process"/>
    <property type="evidence" value="ECO:0007669"/>
    <property type="project" value="InterPro"/>
</dbReference>
<dbReference type="OrthoDB" id="1872003at2759"/>
<keyword evidence="4" id="KW-1185">Reference proteome</keyword>
<accession>A0A1Y2FSK1</accession>
<dbReference type="CDD" id="cd05014">
    <property type="entry name" value="SIS_Kpsf"/>
    <property type="match status" value="1"/>
</dbReference>
<evidence type="ECO:0000313" key="3">
    <source>
        <dbReference type="EMBL" id="ORY86919.1"/>
    </source>
</evidence>
<reference evidence="3 4" key="1">
    <citation type="submission" date="2016-07" db="EMBL/GenBank/DDBJ databases">
        <title>Pervasive Adenine N6-methylation of Active Genes in Fungi.</title>
        <authorList>
            <consortium name="DOE Joint Genome Institute"/>
            <person name="Mondo S.J."/>
            <person name="Dannebaum R.O."/>
            <person name="Kuo R.C."/>
            <person name="Labutti K."/>
            <person name="Haridas S."/>
            <person name="Kuo A."/>
            <person name="Salamov A."/>
            <person name="Ahrendt S.R."/>
            <person name="Lipzen A."/>
            <person name="Sullivan W."/>
            <person name="Andreopoulos W.B."/>
            <person name="Clum A."/>
            <person name="Lindquist E."/>
            <person name="Daum C."/>
            <person name="Ramamoorthy G.K."/>
            <person name="Gryganskyi A."/>
            <person name="Culley D."/>
            <person name="Magnuson J.K."/>
            <person name="James T.Y."/>
            <person name="O'Malley M.A."/>
            <person name="Stajich J.E."/>
            <person name="Spatafora J.W."/>
            <person name="Visel A."/>
            <person name="Grigoriev I.V."/>
        </authorList>
    </citation>
    <scope>NUCLEOTIDE SEQUENCE [LARGE SCALE GENOMIC DNA]</scope>
    <source>
        <strain evidence="3 4">12-1054</strain>
    </source>
</reference>
<feature type="domain" description="SIS" evidence="2">
    <location>
        <begin position="60"/>
        <end position="203"/>
    </location>
</feature>
<evidence type="ECO:0000313" key="4">
    <source>
        <dbReference type="Proteomes" id="UP000193685"/>
    </source>
</evidence>
<dbReference type="PROSITE" id="PS51464">
    <property type="entry name" value="SIS"/>
    <property type="match status" value="1"/>
</dbReference>
<comment type="caution">
    <text evidence="3">The sequence shown here is derived from an EMBL/GenBank/DDBJ whole genome shotgun (WGS) entry which is preliminary data.</text>
</comment>
<dbReference type="STRING" id="56484.A0A1Y2FSK1"/>
<dbReference type="AlphaFoldDB" id="A0A1Y2FSK1"/>
<dbReference type="SUPFAM" id="SSF53697">
    <property type="entry name" value="SIS domain"/>
    <property type="match status" value="1"/>
</dbReference>
<evidence type="ECO:0000259" key="2">
    <source>
        <dbReference type="PROSITE" id="PS51464"/>
    </source>
</evidence>
<name>A0A1Y2FSK1_PROLT</name>
<dbReference type="EMBL" id="MCFI01000002">
    <property type="protein sequence ID" value="ORY86919.1"/>
    <property type="molecule type" value="Genomic_DNA"/>
</dbReference>
<feature type="region of interest" description="Disordered" evidence="1">
    <location>
        <begin position="235"/>
        <end position="261"/>
    </location>
</feature>
<dbReference type="Proteomes" id="UP000193685">
    <property type="component" value="Unassembled WGS sequence"/>
</dbReference>
<dbReference type="GeneID" id="63785156"/>
<dbReference type="InterPro" id="IPR046348">
    <property type="entry name" value="SIS_dom_sf"/>
</dbReference>
<feature type="region of interest" description="Disordered" evidence="1">
    <location>
        <begin position="1"/>
        <end position="20"/>
    </location>
</feature>
<dbReference type="RefSeq" id="XP_040727775.1">
    <property type="nucleotide sequence ID" value="XM_040868557.1"/>
</dbReference>
<dbReference type="InterPro" id="IPR001347">
    <property type="entry name" value="SIS_dom"/>
</dbReference>
<dbReference type="Gene3D" id="3.40.50.10490">
    <property type="entry name" value="Glucose-6-phosphate isomerase like protein, domain 1"/>
    <property type="match status" value="1"/>
</dbReference>
<dbReference type="PANTHER" id="PTHR38418:SF2">
    <property type="entry name" value="SUGAR ISOMERASE, KPSF_GUTQ (AFU_ORTHOLOGUE AFUA_6G08860)"/>
    <property type="match status" value="1"/>
</dbReference>
<proteinExistence type="predicted"/>
<dbReference type="PANTHER" id="PTHR38418">
    <property type="entry name" value="SUGAR ISOMERASE, KPSF/GUTQ (AFU_ORTHOLOGUE AFUA_6G08860)"/>
    <property type="match status" value="1"/>
</dbReference>
<gene>
    <name evidence="3" type="ORF">BCR37DRAFT_376210</name>
</gene>
<dbReference type="GO" id="GO:0097367">
    <property type="term" value="F:carbohydrate derivative binding"/>
    <property type="evidence" value="ECO:0007669"/>
    <property type="project" value="InterPro"/>
</dbReference>
<dbReference type="OMA" id="HTKPSEC"/>
<dbReference type="InterPro" id="IPR035474">
    <property type="entry name" value="SIS_Kpsf"/>
</dbReference>